<comment type="caution">
    <text evidence="4">The sequence shown here is derived from an EMBL/GenBank/DDBJ whole genome shotgun (WGS) entry which is preliminary data.</text>
</comment>
<feature type="transmembrane region" description="Helical" evidence="2">
    <location>
        <begin position="262"/>
        <end position="281"/>
    </location>
</feature>
<accession>A0ABS9J6X9</accession>
<feature type="domain" description="Peptidase M56" evidence="3">
    <location>
        <begin position="89"/>
        <end position="252"/>
    </location>
</feature>
<comment type="similarity">
    <text evidence="1">Belongs to the TonB-dependent receptor family.</text>
</comment>
<dbReference type="InterPro" id="IPR039426">
    <property type="entry name" value="TonB-dep_rcpt-like"/>
</dbReference>
<keyword evidence="1 2" id="KW-0812">Transmembrane</keyword>
<comment type="subcellular location">
    <subcellularLocation>
        <location evidence="1">Cell outer membrane</location>
        <topology evidence="1">Multi-pass membrane protein</topology>
    </subcellularLocation>
</comment>
<dbReference type="InterPro" id="IPR037066">
    <property type="entry name" value="Plug_dom_sf"/>
</dbReference>
<reference evidence="4 5" key="1">
    <citation type="submission" date="2021-01" db="EMBL/GenBank/DDBJ databases">
        <title>Genome sequencing of Joostella atrarenae M1-2 (= KCTC 23194).</title>
        <authorList>
            <person name="Zakaria M.R."/>
            <person name="Lam M.Q."/>
            <person name="Chong C.S."/>
        </authorList>
    </citation>
    <scope>NUCLEOTIDE SEQUENCE [LARGE SCALE GENOMIC DNA]</scope>
    <source>
        <strain evidence="4 5">M1-2</strain>
    </source>
</reference>
<evidence type="ECO:0000313" key="5">
    <source>
        <dbReference type="Proteomes" id="UP000829517"/>
    </source>
</evidence>
<dbReference type="PROSITE" id="PS52016">
    <property type="entry name" value="TONB_DEPENDENT_REC_3"/>
    <property type="match status" value="1"/>
</dbReference>
<dbReference type="CDD" id="cd07341">
    <property type="entry name" value="M56_BlaR1_MecR1_like"/>
    <property type="match status" value="1"/>
</dbReference>
<feature type="transmembrane region" description="Helical" evidence="2">
    <location>
        <begin position="6"/>
        <end position="25"/>
    </location>
</feature>
<dbReference type="InterPro" id="IPR052173">
    <property type="entry name" value="Beta-lactam_resp_regulator"/>
</dbReference>
<proteinExistence type="inferred from homology"/>
<keyword evidence="2" id="KW-1133">Transmembrane helix</keyword>
<sequence>MEAFLTYNIKVAIVLILFWGLYNAFLKRETFFQGNRWFLSIGLFTSVILPVISFKTIRIIDIPARSTNEISLLANKIPESISIYEYGINILSYIYIIGVIFFLLKFIIQLLSLYNFIRKENKQKENRNIILTEKNISPFSFFNYIVYNPNLYKDEELKTILAHEKIHVKQHHSLDVILIHLYTIVFWINPFAWIYKKQLTQNLEYIADEETTAATREIKDYQYLLLKQINGMQYSIINPFYNSLIKKRIVMLQKQKSNKISLIKFVAILPLLAGFMLLFSFKTVTEFNYLNEEESSKQLITEHTISNQLGDPIYVVDGKIMPKDFDVKSIDPKDIHSMNVIKGENAIKKYGEKAKNGAIEIFLKVSNQLNLNNDSNINNAHTHSSKIYQKEDPLYVVDGKVVDKDSFKFLEPDNIAKVYVLKDEKAVNKYGDQGKNGVIEIILKSEGEKNKNSDSDIIIRETAKAKTATLNNKITSEQLILVNGKEVSHEDYKKINPDEIDTINIFKTDAAVKKYGDKGKNGVIMIYTKSNKE</sequence>
<keyword evidence="1" id="KW-0813">Transport</keyword>
<dbReference type="Pfam" id="PF05569">
    <property type="entry name" value="Peptidase_M56"/>
    <property type="match status" value="1"/>
</dbReference>
<dbReference type="PANTHER" id="PTHR34978:SF3">
    <property type="entry name" value="SLR0241 PROTEIN"/>
    <property type="match status" value="1"/>
</dbReference>
<evidence type="ECO:0000256" key="2">
    <source>
        <dbReference type="SAM" id="Phobius"/>
    </source>
</evidence>
<gene>
    <name evidence="4" type="ORF">JM658_15285</name>
</gene>
<dbReference type="RefSeq" id="WP_236960268.1">
    <property type="nucleotide sequence ID" value="NZ_JAETXX010000013.1"/>
</dbReference>
<dbReference type="Proteomes" id="UP000829517">
    <property type="component" value="Unassembled WGS sequence"/>
</dbReference>
<name>A0ABS9J6X9_9FLAO</name>
<keyword evidence="1 2" id="KW-0472">Membrane</keyword>
<dbReference type="EMBL" id="JAETXX010000013">
    <property type="protein sequence ID" value="MCF8716193.1"/>
    <property type="molecule type" value="Genomic_DNA"/>
</dbReference>
<evidence type="ECO:0000256" key="1">
    <source>
        <dbReference type="PROSITE-ProRule" id="PRU01360"/>
    </source>
</evidence>
<dbReference type="PANTHER" id="PTHR34978">
    <property type="entry name" value="POSSIBLE SENSOR-TRANSDUCER PROTEIN BLAR"/>
    <property type="match status" value="1"/>
</dbReference>
<evidence type="ECO:0000259" key="3">
    <source>
        <dbReference type="Pfam" id="PF05569"/>
    </source>
</evidence>
<feature type="transmembrane region" description="Helical" evidence="2">
    <location>
        <begin position="93"/>
        <end position="117"/>
    </location>
</feature>
<keyword evidence="1" id="KW-0998">Cell outer membrane</keyword>
<keyword evidence="5" id="KW-1185">Reference proteome</keyword>
<feature type="transmembrane region" description="Helical" evidence="2">
    <location>
        <begin position="37"/>
        <end position="57"/>
    </location>
</feature>
<protein>
    <recommendedName>
        <fullName evidence="3">Peptidase M56 domain-containing protein</fullName>
    </recommendedName>
</protein>
<dbReference type="Gene3D" id="2.170.130.10">
    <property type="entry name" value="TonB-dependent receptor, plug domain"/>
    <property type="match status" value="3"/>
</dbReference>
<organism evidence="4 5">
    <name type="scientific">Joostella atrarenae</name>
    <dbReference type="NCBI Taxonomy" id="679257"/>
    <lineage>
        <taxon>Bacteria</taxon>
        <taxon>Pseudomonadati</taxon>
        <taxon>Bacteroidota</taxon>
        <taxon>Flavobacteriia</taxon>
        <taxon>Flavobacteriales</taxon>
        <taxon>Flavobacteriaceae</taxon>
        <taxon>Joostella</taxon>
    </lineage>
</organism>
<dbReference type="InterPro" id="IPR008756">
    <property type="entry name" value="Peptidase_M56"/>
</dbReference>
<feature type="transmembrane region" description="Helical" evidence="2">
    <location>
        <begin position="174"/>
        <end position="195"/>
    </location>
</feature>
<keyword evidence="1" id="KW-1134">Transmembrane beta strand</keyword>
<evidence type="ECO:0000313" key="4">
    <source>
        <dbReference type="EMBL" id="MCF8716193.1"/>
    </source>
</evidence>